<dbReference type="PROSITE" id="PS50294">
    <property type="entry name" value="WD_REPEATS_REGION"/>
    <property type="match status" value="1"/>
</dbReference>
<dbReference type="InterPro" id="IPR050865">
    <property type="entry name" value="BEACH_Domain"/>
</dbReference>
<dbReference type="GO" id="GO:0016020">
    <property type="term" value="C:membrane"/>
    <property type="evidence" value="ECO:0007669"/>
    <property type="project" value="TreeGrafter"/>
</dbReference>
<comment type="caution">
    <text evidence="3">The sequence shown here is derived from an EMBL/GenBank/DDBJ whole genome shotgun (WGS) entry which is preliminary data.</text>
</comment>
<name>A0A820PDD3_9BILA</name>
<feature type="non-terminal residue" evidence="3">
    <location>
        <position position="107"/>
    </location>
</feature>
<evidence type="ECO:0000256" key="1">
    <source>
        <dbReference type="PROSITE-ProRule" id="PRU00221"/>
    </source>
</evidence>
<dbReference type="SUPFAM" id="SSF50978">
    <property type="entry name" value="WD40 repeat-like"/>
    <property type="match status" value="1"/>
</dbReference>
<evidence type="ECO:0000313" key="3">
    <source>
        <dbReference type="EMBL" id="CAF4401835.1"/>
    </source>
</evidence>
<sequence>WHSYDKSSDNLFTFEQDLTLQSEKNRLTTIVPFSSSINITSRLFALSHDGKFIFSGGHWDWSLCIYSLTKSKTISSIIHHTDIITCLALDSTGYILVTGSRDTTCVI</sequence>
<evidence type="ECO:0000313" key="4">
    <source>
        <dbReference type="Proteomes" id="UP000663874"/>
    </source>
</evidence>
<dbReference type="GO" id="GO:0019901">
    <property type="term" value="F:protein kinase binding"/>
    <property type="evidence" value="ECO:0007669"/>
    <property type="project" value="TreeGrafter"/>
</dbReference>
<protein>
    <recommendedName>
        <fullName evidence="2">Neurobeachin beta-propeller domain-containing protein</fullName>
    </recommendedName>
</protein>
<dbReference type="PANTHER" id="PTHR13743">
    <property type="entry name" value="BEIGE/BEACH-RELATED"/>
    <property type="match status" value="1"/>
</dbReference>
<dbReference type="PANTHER" id="PTHR13743:SF112">
    <property type="entry name" value="BEACH DOMAIN-CONTAINING PROTEIN"/>
    <property type="match status" value="1"/>
</dbReference>
<dbReference type="Pfam" id="PF20426">
    <property type="entry name" value="NBCH_WD40"/>
    <property type="match status" value="1"/>
</dbReference>
<keyword evidence="1" id="KW-0853">WD repeat</keyword>
<organism evidence="3 4">
    <name type="scientific">Rotaria sordida</name>
    <dbReference type="NCBI Taxonomy" id="392033"/>
    <lineage>
        <taxon>Eukaryota</taxon>
        <taxon>Metazoa</taxon>
        <taxon>Spiralia</taxon>
        <taxon>Gnathifera</taxon>
        <taxon>Rotifera</taxon>
        <taxon>Eurotatoria</taxon>
        <taxon>Bdelloidea</taxon>
        <taxon>Philodinida</taxon>
        <taxon>Philodinidae</taxon>
        <taxon>Rotaria</taxon>
    </lineage>
</organism>
<dbReference type="InterPro" id="IPR046851">
    <property type="entry name" value="NBCH_WD40"/>
</dbReference>
<dbReference type="AlphaFoldDB" id="A0A820PDD3"/>
<dbReference type="InterPro" id="IPR036322">
    <property type="entry name" value="WD40_repeat_dom_sf"/>
</dbReference>
<feature type="domain" description="Neurobeachin beta-propeller" evidence="2">
    <location>
        <begin position="5"/>
        <end position="107"/>
    </location>
</feature>
<dbReference type="GO" id="GO:0008104">
    <property type="term" value="P:intracellular protein localization"/>
    <property type="evidence" value="ECO:0007669"/>
    <property type="project" value="TreeGrafter"/>
</dbReference>
<dbReference type="InterPro" id="IPR015943">
    <property type="entry name" value="WD40/YVTN_repeat-like_dom_sf"/>
</dbReference>
<gene>
    <name evidence="3" type="ORF">FNK824_LOCUS43978</name>
</gene>
<dbReference type="EMBL" id="CAJOBE010066176">
    <property type="protein sequence ID" value="CAF4401835.1"/>
    <property type="molecule type" value="Genomic_DNA"/>
</dbReference>
<feature type="non-terminal residue" evidence="3">
    <location>
        <position position="1"/>
    </location>
</feature>
<dbReference type="Proteomes" id="UP000663874">
    <property type="component" value="Unassembled WGS sequence"/>
</dbReference>
<accession>A0A820PDD3</accession>
<reference evidence="3" key="1">
    <citation type="submission" date="2021-02" db="EMBL/GenBank/DDBJ databases">
        <authorList>
            <person name="Nowell W R."/>
        </authorList>
    </citation>
    <scope>NUCLEOTIDE SEQUENCE</scope>
</reference>
<dbReference type="GO" id="GO:0005829">
    <property type="term" value="C:cytosol"/>
    <property type="evidence" value="ECO:0007669"/>
    <property type="project" value="TreeGrafter"/>
</dbReference>
<proteinExistence type="predicted"/>
<dbReference type="Gene3D" id="2.130.10.10">
    <property type="entry name" value="YVTN repeat-like/Quinoprotein amine dehydrogenase"/>
    <property type="match status" value="1"/>
</dbReference>
<evidence type="ECO:0000259" key="2">
    <source>
        <dbReference type="Pfam" id="PF20426"/>
    </source>
</evidence>